<accession>A0ABX8R7G3</accession>
<evidence type="ECO:0000313" key="3">
    <source>
        <dbReference type="Proteomes" id="UP001049518"/>
    </source>
</evidence>
<evidence type="ECO:0000256" key="1">
    <source>
        <dbReference type="SAM" id="MobiDB-lite"/>
    </source>
</evidence>
<dbReference type="EMBL" id="CP059572">
    <property type="protein sequence ID" value="QXJ27044.1"/>
    <property type="molecule type" value="Genomic_DNA"/>
</dbReference>
<evidence type="ECO:0000313" key="2">
    <source>
        <dbReference type="EMBL" id="QXJ27044.1"/>
    </source>
</evidence>
<reference evidence="2" key="1">
    <citation type="submission" date="2020-07" db="EMBL/GenBank/DDBJ databases">
        <authorList>
            <person name="Tarantini F.S."/>
            <person name="Hong K.W."/>
            <person name="Chan K.G."/>
        </authorList>
    </citation>
    <scope>NUCLEOTIDE SEQUENCE</scope>
    <source>
        <strain evidence="2">32-07</strain>
    </source>
</reference>
<dbReference type="Proteomes" id="UP001049518">
    <property type="component" value="Chromosome"/>
</dbReference>
<gene>
    <name evidence="2" type="ORF">AGRA3207_003670</name>
</gene>
<protein>
    <submittedName>
        <fullName evidence="2">Uncharacterized protein</fullName>
    </submittedName>
</protein>
<name>A0ABX8R7G3_9ACTN</name>
<organism evidence="2 3">
    <name type="scientific">Actinomadura graeca</name>
    <dbReference type="NCBI Taxonomy" id="2750812"/>
    <lineage>
        <taxon>Bacteria</taxon>
        <taxon>Bacillati</taxon>
        <taxon>Actinomycetota</taxon>
        <taxon>Actinomycetes</taxon>
        <taxon>Streptosporangiales</taxon>
        <taxon>Thermomonosporaceae</taxon>
        <taxon>Actinomadura</taxon>
    </lineage>
</organism>
<sequence>MAISEHKISGRRARVGLRVAAARPLTGSPAARYVWGAARLALGWVFAWAFLDKAFGLGHETPVGRHPPRPPVPRPEVAPRIGKGAHPVGALSRRRSAG</sequence>
<dbReference type="RefSeq" id="WP_231336552.1">
    <property type="nucleotide sequence ID" value="NZ_CP059572.1"/>
</dbReference>
<proteinExistence type="predicted"/>
<feature type="region of interest" description="Disordered" evidence="1">
    <location>
        <begin position="60"/>
        <end position="98"/>
    </location>
</feature>
<keyword evidence="3" id="KW-1185">Reference proteome</keyword>